<evidence type="ECO:0000313" key="3">
    <source>
        <dbReference type="EMBL" id="QJE97147.1"/>
    </source>
</evidence>
<evidence type="ECO:0000256" key="1">
    <source>
        <dbReference type="SAM" id="MobiDB-lite"/>
    </source>
</evidence>
<dbReference type="RefSeq" id="WP_169455547.1">
    <property type="nucleotide sequence ID" value="NZ_CP051774.1"/>
</dbReference>
<gene>
    <name evidence="3" type="ORF">HHL09_15570</name>
</gene>
<proteinExistence type="predicted"/>
<keyword evidence="2" id="KW-0812">Transmembrane</keyword>
<feature type="compositionally biased region" description="Low complexity" evidence="1">
    <location>
        <begin position="279"/>
        <end position="288"/>
    </location>
</feature>
<dbReference type="AlphaFoldDB" id="A0A858RJP9"/>
<reference evidence="3 4" key="1">
    <citation type="submission" date="2020-04" db="EMBL/GenBank/DDBJ databases">
        <title>Luteolibacter sp. G-1-1-1 isolated from soil.</title>
        <authorList>
            <person name="Dahal R.H."/>
        </authorList>
    </citation>
    <scope>NUCLEOTIDE SEQUENCE [LARGE SCALE GENOMIC DNA]</scope>
    <source>
        <strain evidence="3 4">G-1-1-1</strain>
    </source>
</reference>
<feature type="transmembrane region" description="Helical" evidence="2">
    <location>
        <begin position="9"/>
        <end position="29"/>
    </location>
</feature>
<dbReference type="EMBL" id="CP051774">
    <property type="protein sequence ID" value="QJE97147.1"/>
    <property type="molecule type" value="Genomic_DNA"/>
</dbReference>
<evidence type="ECO:0000313" key="4">
    <source>
        <dbReference type="Proteomes" id="UP000501812"/>
    </source>
</evidence>
<sequence>MSWIQENRFAAGLGGITLVAAGGLIFWAVSGSSKYNKAKEDYAAAVTAVDSMEGGKLYPNDANLKAKKAAVEDYDKGVQAMQKAFDAYRTPTPANVEPDAFNEALRKAKDTAAAAFEASKTELPPEFFLGFEKYTTSPVKREATGILSFEMEALSQLAANLAEAAPTKLLNIYRESLPEEDGKAFDAKGKSFRTLPIEISFNGNEDSVRKFLSSLDDSGKHYFLVRSMRISNEKAKAPTAADGNFKAEEADGGAAPAAGGAAADPFGGAGGFVLPGEEPAAPAADPAAATPAAPAAAAGGDGVILQQVLGSEKINAFFRIDIVQFLPDSASAGGKQPSKEAASNK</sequence>
<accession>A0A858RJP9</accession>
<keyword evidence="2" id="KW-0472">Membrane</keyword>
<organism evidence="3 4">
    <name type="scientific">Luteolibacter luteus</name>
    <dbReference type="NCBI Taxonomy" id="2728835"/>
    <lineage>
        <taxon>Bacteria</taxon>
        <taxon>Pseudomonadati</taxon>
        <taxon>Verrucomicrobiota</taxon>
        <taxon>Verrucomicrobiia</taxon>
        <taxon>Verrucomicrobiales</taxon>
        <taxon>Verrucomicrobiaceae</taxon>
        <taxon>Luteolibacter</taxon>
    </lineage>
</organism>
<keyword evidence="4" id="KW-1185">Reference proteome</keyword>
<evidence type="ECO:0000256" key="2">
    <source>
        <dbReference type="SAM" id="Phobius"/>
    </source>
</evidence>
<dbReference type="KEGG" id="luo:HHL09_15570"/>
<name>A0A858RJP9_9BACT</name>
<feature type="region of interest" description="Disordered" evidence="1">
    <location>
        <begin position="269"/>
        <end position="288"/>
    </location>
</feature>
<keyword evidence="2" id="KW-1133">Transmembrane helix</keyword>
<protein>
    <submittedName>
        <fullName evidence="3">Uncharacterized protein</fullName>
    </submittedName>
</protein>
<dbReference type="NCBIfam" id="NF038287">
    <property type="entry name" value="Amuc_1100_fam"/>
    <property type="match status" value="1"/>
</dbReference>
<dbReference type="Proteomes" id="UP000501812">
    <property type="component" value="Chromosome"/>
</dbReference>
<dbReference type="InterPro" id="IPR048049">
    <property type="entry name" value="Amuc_1100-like"/>
</dbReference>